<evidence type="ECO:0000259" key="3">
    <source>
        <dbReference type="Pfam" id="PF00892"/>
    </source>
</evidence>
<accession>A0ABQ2AZG9</accession>
<dbReference type="RefSeq" id="WP_188521622.1">
    <property type="nucleotide sequence ID" value="NZ_BMDG01000001.1"/>
</dbReference>
<feature type="transmembrane region" description="Helical" evidence="2">
    <location>
        <begin position="145"/>
        <end position="166"/>
    </location>
</feature>
<feature type="transmembrane region" description="Helical" evidence="2">
    <location>
        <begin position="116"/>
        <end position="133"/>
    </location>
</feature>
<feature type="transmembrane region" description="Helical" evidence="2">
    <location>
        <begin position="172"/>
        <end position="192"/>
    </location>
</feature>
<dbReference type="Pfam" id="PF00892">
    <property type="entry name" value="EamA"/>
    <property type="match status" value="1"/>
</dbReference>
<comment type="caution">
    <text evidence="4">The sequence shown here is derived from an EMBL/GenBank/DDBJ whole genome shotgun (WGS) entry which is preliminary data.</text>
</comment>
<keyword evidence="2" id="KW-0812">Transmembrane</keyword>
<evidence type="ECO:0000256" key="1">
    <source>
        <dbReference type="ARBA" id="ARBA00007362"/>
    </source>
</evidence>
<keyword evidence="5" id="KW-1185">Reference proteome</keyword>
<dbReference type="InterPro" id="IPR037185">
    <property type="entry name" value="EmrE-like"/>
</dbReference>
<dbReference type="InterPro" id="IPR000620">
    <property type="entry name" value="EamA_dom"/>
</dbReference>
<comment type="similarity">
    <text evidence="1">Belongs to the EamA transporter family.</text>
</comment>
<dbReference type="Proteomes" id="UP000632535">
    <property type="component" value="Unassembled WGS sequence"/>
</dbReference>
<dbReference type="SUPFAM" id="SSF103481">
    <property type="entry name" value="Multidrug resistance efflux transporter EmrE"/>
    <property type="match status" value="2"/>
</dbReference>
<protein>
    <submittedName>
        <fullName evidence="4">Multidrug transporter</fullName>
    </submittedName>
</protein>
<name>A0ABQ2AZG9_9MICO</name>
<organism evidence="4 5">
    <name type="scientific">Isoptericola cucumis</name>
    <dbReference type="NCBI Taxonomy" id="1776856"/>
    <lineage>
        <taxon>Bacteria</taxon>
        <taxon>Bacillati</taxon>
        <taxon>Actinomycetota</taxon>
        <taxon>Actinomycetes</taxon>
        <taxon>Micrococcales</taxon>
        <taxon>Promicromonosporaceae</taxon>
        <taxon>Isoptericola</taxon>
    </lineage>
</organism>
<keyword evidence="2" id="KW-0472">Membrane</keyword>
<evidence type="ECO:0000313" key="4">
    <source>
        <dbReference type="EMBL" id="GGI04251.1"/>
    </source>
</evidence>
<dbReference type="EMBL" id="BMDG01000001">
    <property type="protein sequence ID" value="GGI04251.1"/>
    <property type="molecule type" value="Genomic_DNA"/>
</dbReference>
<sequence>MGALLALASALLYGVSDVVGGVVSRRMPFVRVALLGQAGGLVVTAAAAPFVAGASPSAPDLLWGGLSGVGTGVAMVALFRGMSRGAMSLVVPVSAVGGLALPVVAAAVLFHERPGPWTWAGVLLALPALWLVGRGRSGSSPDARAVRDGLAASVGIGVQYLALAQAGPGAGIWPVAAGRVMAVVCVAGLALLGARRATVKATPATLATSATPALRLAAAGSGVLAAGALVCYLLAARTELVAVAVTLSALYPVVPVLVGLTLLRERIGRLQVLGLALALAASALIVAA</sequence>
<gene>
    <name evidence="4" type="ORF">GCM10007368_00210</name>
</gene>
<feature type="transmembrane region" description="Helical" evidence="2">
    <location>
        <begin position="241"/>
        <end position="263"/>
    </location>
</feature>
<feature type="transmembrane region" description="Helical" evidence="2">
    <location>
        <begin position="86"/>
        <end position="110"/>
    </location>
</feature>
<feature type="transmembrane region" description="Helical" evidence="2">
    <location>
        <begin position="61"/>
        <end position="79"/>
    </location>
</feature>
<evidence type="ECO:0000256" key="2">
    <source>
        <dbReference type="SAM" id="Phobius"/>
    </source>
</evidence>
<feature type="transmembrane region" description="Helical" evidence="2">
    <location>
        <begin position="213"/>
        <end position="235"/>
    </location>
</feature>
<evidence type="ECO:0000313" key="5">
    <source>
        <dbReference type="Proteomes" id="UP000632535"/>
    </source>
</evidence>
<keyword evidence="2" id="KW-1133">Transmembrane helix</keyword>
<reference evidence="5" key="1">
    <citation type="journal article" date="2019" name="Int. J. Syst. Evol. Microbiol.">
        <title>The Global Catalogue of Microorganisms (GCM) 10K type strain sequencing project: providing services to taxonomists for standard genome sequencing and annotation.</title>
        <authorList>
            <consortium name="The Broad Institute Genomics Platform"/>
            <consortium name="The Broad Institute Genome Sequencing Center for Infectious Disease"/>
            <person name="Wu L."/>
            <person name="Ma J."/>
        </authorList>
    </citation>
    <scope>NUCLEOTIDE SEQUENCE [LARGE SCALE GENOMIC DNA]</scope>
    <source>
        <strain evidence="5">CCM 8653</strain>
    </source>
</reference>
<feature type="transmembrane region" description="Helical" evidence="2">
    <location>
        <begin position="270"/>
        <end position="287"/>
    </location>
</feature>
<feature type="domain" description="EamA" evidence="3">
    <location>
        <begin position="1"/>
        <end position="132"/>
    </location>
</feature>
<proteinExistence type="inferred from homology"/>
<dbReference type="Gene3D" id="1.10.3730.20">
    <property type="match status" value="1"/>
</dbReference>